<feature type="non-terminal residue" evidence="1">
    <location>
        <position position="118"/>
    </location>
</feature>
<evidence type="ECO:0000313" key="2">
    <source>
        <dbReference type="Proteomes" id="UP000076722"/>
    </source>
</evidence>
<dbReference type="Proteomes" id="UP000076722">
    <property type="component" value="Unassembled WGS sequence"/>
</dbReference>
<dbReference type="AlphaFoldDB" id="A0A164N010"/>
<reference evidence="1 2" key="1">
    <citation type="journal article" date="2016" name="Mol. Biol. Evol.">
        <title>Comparative Genomics of Early-Diverging Mushroom-Forming Fungi Provides Insights into the Origins of Lignocellulose Decay Capabilities.</title>
        <authorList>
            <person name="Nagy L.G."/>
            <person name="Riley R."/>
            <person name="Tritt A."/>
            <person name="Adam C."/>
            <person name="Daum C."/>
            <person name="Floudas D."/>
            <person name="Sun H."/>
            <person name="Yadav J.S."/>
            <person name="Pangilinan J."/>
            <person name="Larsson K.H."/>
            <person name="Matsuura K."/>
            <person name="Barry K."/>
            <person name="Labutti K."/>
            <person name="Kuo R."/>
            <person name="Ohm R.A."/>
            <person name="Bhattacharya S.S."/>
            <person name="Shirouzu T."/>
            <person name="Yoshinaga Y."/>
            <person name="Martin F.M."/>
            <person name="Grigoriev I.V."/>
            <person name="Hibbett D.S."/>
        </authorList>
    </citation>
    <scope>NUCLEOTIDE SEQUENCE [LARGE SCALE GENOMIC DNA]</scope>
    <source>
        <strain evidence="1 2">HHB9708</strain>
    </source>
</reference>
<keyword evidence="2" id="KW-1185">Reference proteome</keyword>
<proteinExistence type="predicted"/>
<protein>
    <recommendedName>
        <fullName evidence="3">ARM repeat-containing protein</fullName>
    </recommendedName>
</protein>
<evidence type="ECO:0008006" key="3">
    <source>
        <dbReference type="Google" id="ProtNLM"/>
    </source>
</evidence>
<gene>
    <name evidence="1" type="ORF">SISNIDRAFT_498567</name>
</gene>
<evidence type="ECO:0000313" key="1">
    <source>
        <dbReference type="EMBL" id="KZS87221.1"/>
    </source>
</evidence>
<accession>A0A164N010</accession>
<sequence length="118" mass="13218">MNELIEECNGVEPYKWDLMSQVVCRHLDIDVSTPRGLKRVLKAKSAAAVVQKLLTCAEKNEEHINVIGGVLYIIRNISKDIVVAEEIFTQAGSKFHALVLRSLQHKDASRESHLLALL</sequence>
<organism evidence="1 2">
    <name type="scientific">Sistotremastrum niveocremeum HHB9708</name>
    <dbReference type="NCBI Taxonomy" id="1314777"/>
    <lineage>
        <taxon>Eukaryota</taxon>
        <taxon>Fungi</taxon>
        <taxon>Dikarya</taxon>
        <taxon>Basidiomycota</taxon>
        <taxon>Agaricomycotina</taxon>
        <taxon>Agaricomycetes</taxon>
        <taxon>Sistotremastrales</taxon>
        <taxon>Sistotremastraceae</taxon>
        <taxon>Sertulicium</taxon>
        <taxon>Sertulicium niveocremeum</taxon>
    </lineage>
</organism>
<name>A0A164N010_9AGAM</name>
<dbReference type="EMBL" id="KV419454">
    <property type="protein sequence ID" value="KZS87221.1"/>
    <property type="molecule type" value="Genomic_DNA"/>
</dbReference>